<dbReference type="InterPro" id="IPR057691">
    <property type="entry name" value="DUF7931"/>
</dbReference>
<evidence type="ECO:0000259" key="1">
    <source>
        <dbReference type="Pfam" id="PF25559"/>
    </source>
</evidence>
<dbReference type="AlphaFoldDB" id="A0A382MCE7"/>
<feature type="domain" description="DUF7931" evidence="1">
    <location>
        <begin position="16"/>
        <end position="160"/>
    </location>
</feature>
<sequence length="168" mass="19320">MGLAREKGNRWVMSTKDEVRQAIIDITNEASWKLSIFTHDLEDGIYDHPAFLQAITQLVLSQTYVRIRVLVAETPSPTKNDNAFIELGRRLTGYIEFRRLPKNLRAGSHTFCIADDIAVAYRLRHNTWDGIADTYEPPVAELYGNIFNNLWQESQISNNLPHHAPQER</sequence>
<gene>
    <name evidence="2" type="ORF">METZ01_LOCUS297775</name>
</gene>
<accession>A0A382MCE7</accession>
<dbReference type="EMBL" id="UINC01091841">
    <property type="protein sequence ID" value="SVC44921.1"/>
    <property type="molecule type" value="Genomic_DNA"/>
</dbReference>
<name>A0A382MCE7_9ZZZZ</name>
<evidence type="ECO:0000313" key="2">
    <source>
        <dbReference type="EMBL" id="SVC44921.1"/>
    </source>
</evidence>
<organism evidence="2">
    <name type="scientific">marine metagenome</name>
    <dbReference type="NCBI Taxonomy" id="408172"/>
    <lineage>
        <taxon>unclassified sequences</taxon>
        <taxon>metagenomes</taxon>
        <taxon>ecological metagenomes</taxon>
    </lineage>
</organism>
<proteinExistence type="predicted"/>
<protein>
    <recommendedName>
        <fullName evidence="1">DUF7931 domain-containing protein</fullName>
    </recommendedName>
</protein>
<reference evidence="2" key="1">
    <citation type="submission" date="2018-05" db="EMBL/GenBank/DDBJ databases">
        <authorList>
            <person name="Lanie J.A."/>
            <person name="Ng W.-L."/>
            <person name="Kazmierczak K.M."/>
            <person name="Andrzejewski T.M."/>
            <person name="Davidsen T.M."/>
            <person name="Wayne K.J."/>
            <person name="Tettelin H."/>
            <person name="Glass J.I."/>
            <person name="Rusch D."/>
            <person name="Podicherti R."/>
            <person name="Tsui H.-C.T."/>
            <person name="Winkler M.E."/>
        </authorList>
    </citation>
    <scope>NUCLEOTIDE SEQUENCE</scope>
</reference>
<dbReference type="Pfam" id="PF25559">
    <property type="entry name" value="DUF7931"/>
    <property type="match status" value="1"/>
</dbReference>